<dbReference type="GO" id="GO:0007288">
    <property type="term" value="P:sperm axoneme assembly"/>
    <property type="evidence" value="ECO:0007669"/>
    <property type="project" value="TreeGrafter"/>
</dbReference>
<dbReference type="AlphaFoldDB" id="A0A8S9XTX0"/>
<dbReference type="GO" id="GO:0005813">
    <property type="term" value="C:centrosome"/>
    <property type="evidence" value="ECO:0007669"/>
    <property type="project" value="TreeGrafter"/>
</dbReference>
<keyword evidence="3" id="KW-1185">Reference proteome</keyword>
<dbReference type="InterPro" id="IPR043195">
    <property type="entry name" value="TTC12"/>
</dbReference>
<dbReference type="SMART" id="SM00028">
    <property type="entry name" value="TPR"/>
    <property type="match status" value="2"/>
</dbReference>
<dbReference type="OrthoDB" id="2017782at2759"/>
<comment type="caution">
    <text evidence="2">The sequence shown here is derived from an EMBL/GenBank/DDBJ whole genome shotgun (WGS) entry which is preliminary data.</text>
</comment>
<evidence type="ECO:0000313" key="2">
    <source>
        <dbReference type="EMBL" id="KAF6211045.1"/>
    </source>
</evidence>
<accession>A0A8S9XTX0</accession>
<reference evidence="2" key="1">
    <citation type="journal article" date="2021" name="Mol. Ecol. Resour.">
        <title>Apolygus lucorum genome provides insights into omnivorousness and mesophyll feeding.</title>
        <authorList>
            <person name="Liu Y."/>
            <person name="Liu H."/>
            <person name="Wang H."/>
            <person name="Huang T."/>
            <person name="Liu B."/>
            <person name="Yang B."/>
            <person name="Yin L."/>
            <person name="Li B."/>
            <person name="Zhang Y."/>
            <person name="Zhang S."/>
            <person name="Jiang F."/>
            <person name="Zhang X."/>
            <person name="Ren Y."/>
            <person name="Wang B."/>
            <person name="Wang S."/>
            <person name="Lu Y."/>
            <person name="Wu K."/>
            <person name="Fan W."/>
            <person name="Wang G."/>
        </authorList>
    </citation>
    <scope>NUCLEOTIDE SEQUENCE</scope>
    <source>
        <strain evidence="2">12Hb</strain>
    </source>
</reference>
<protein>
    <recommendedName>
        <fullName evidence="4">Tetratricopeptide repeat protein 12</fullName>
    </recommendedName>
</protein>
<organism evidence="2 3">
    <name type="scientific">Apolygus lucorum</name>
    <name type="common">Small green plant bug</name>
    <name type="synonym">Lygocoris lucorum</name>
    <dbReference type="NCBI Taxonomy" id="248454"/>
    <lineage>
        <taxon>Eukaryota</taxon>
        <taxon>Metazoa</taxon>
        <taxon>Ecdysozoa</taxon>
        <taxon>Arthropoda</taxon>
        <taxon>Hexapoda</taxon>
        <taxon>Insecta</taxon>
        <taxon>Pterygota</taxon>
        <taxon>Neoptera</taxon>
        <taxon>Paraneoptera</taxon>
        <taxon>Hemiptera</taxon>
        <taxon>Heteroptera</taxon>
        <taxon>Panheteroptera</taxon>
        <taxon>Cimicomorpha</taxon>
        <taxon>Miridae</taxon>
        <taxon>Mirini</taxon>
        <taxon>Apolygus</taxon>
    </lineage>
</organism>
<dbReference type="Proteomes" id="UP000466442">
    <property type="component" value="Linkage Group LG5"/>
</dbReference>
<dbReference type="InterPro" id="IPR011990">
    <property type="entry name" value="TPR-like_helical_dom_sf"/>
</dbReference>
<gene>
    <name evidence="2" type="ORF">GE061_014158</name>
</gene>
<dbReference type="Gene3D" id="1.25.40.10">
    <property type="entry name" value="Tetratricopeptide repeat domain"/>
    <property type="match status" value="1"/>
</dbReference>
<evidence type="ECO:0000256" key="1">
    <source>
        <dbReference type="SAM" id="MobiDB-lite"/>
    </source>
</evidence>
<dbReference type="PANTHER" id="PTHR46540:SF1">
    <property type="entry name" value="TETRATRICOPEPTIDE REPEAT PROTEIN 12"/>
    <property type="match status" value="1"/>
</dbReference>
<dbReference type="EMBL" id="WIXP02000005">
    <property type="protein sequence ID" value="KAF6211045.1"/>
    <property type="molecule type" value="Genomic_DNA"/>
</dbReference>
<dbReference type="GO" id="GO:0005737">
    <property type="term" value="C:cytoplasm"/>
    <property type="evidence" value="ECO:0007669"/>
    <property type="project" value="TreeGrafter"/>
</dbReference>
<evidence type="ECO:0008006" key="4">
    <source>
        <dbReference type="Google" id="ProtNLM"/>
    </source>
</evidence>
<name>A0A8S9XTX0_APOLU</name>
<dbReference type="GO" id="GO:0070286">
    <property type="term" value="P:axonemal dynein complex assembly"/>
    <property type="evidence" value="ECO:0007669"/>
    <property type="project" value="TreeGrafter"/>
</dbReference>
<sequence>MELSSSSIEEKESVAMKMREEAMRPLEDDFDNYMKKVDIVENVLKRLASGNPMVSNLAMKEADVLLQGKEINFNEDNIHVKRNRTIINQQAFDKFDEKDQGQATMQPNEFMKQVEEDSKRRAEDRRLRKKESDRHKNEGNKAFREQKYAKALVCYDKAIEILKDSCILYCNRSLTYLKLGLAEKALKDAEMSLKANDKSLRGFVYKAQALWHLGKDKESQEVIEEGSRVLPDQEEYLRGVFDEWQTAPGRVGRDAEDEFQ</sequence>
<dbReference type="PANTHER" id="PTHR46540">
    <property type="entry name" value="TETRATRICOPEPTIDE REPEAT PROTEIN 12"/>
    <property type="match status" value="1"/>
</dbReference>
<dbReference type="InterPro" id="IPR019734">
    <property type="entry name" value="TPR_rpt"/>
</dbReference>
<feature type="compositionally biased region" description="Basic and acidic residues" evidence="1">
    <location>
        <begin position="112"/>
        <end position="141"/>
    </location>
</feature>
<feature type="region of interest" description="Disordered" evidence="1">
    <location>
        <begin position="97"/>
        <end position="141"/>
    </location>
</feature>
<proteinExistence type="predicted"/>
<evidence type="ECO:0000313" key="3">
    <source>
        <dbReference type="Proteomes" id="UP000466442"/>
    </source>
</evidence>
<dbReference type="SUPFAM" id="SSF48452">
    <property type="entry name" value="TPR-like"/>
    <property type="match status" value="1"/>
</dbReference>